<dbReference type="CDD" id="cd00130">
    <property type="entry name" value="PAS"/>
    <property type="match status" value="1"/>
</dbReference>
<comment type="catalytic activity">
    <reaction evidence="1">
        <text>ATP + protein L-histidine = ADP + protein N-phospho-L-histidine.</text>
        <dbReference type="EC" id="2.7.13.3"/>
    </reaction>
</comment>
<dbReference type="InterPro" id="IPR000014">
    <property type="entry name" value="PAS"/>
</dbReference>
<dbReference type="Proteomes" id="UP001156856">
    <property type="component" value="Unassembled WGS sequence"/>
</dbReference>
<evidence type="ECO:0000259" key="9">
    <source>
        <dbReference type="PROSITE" id="PS50112"/>
    </source>
</evidence>
<evidence type="ECO:0000313" key="13">
    <source>
        <dbReference type="Proteomes" id="UP001156856"/>
    </source>
</evidence>
<accession>A0A512JCN6</accession>
<evidence type="ECO:0000313" key="10">
    <source>
        <dbReference type="EMBL" id="GEP07679.1"/>
    </source>
</evidence>
<dbReference type="Pfam" id="PF13426">
    <property type="entry name" value="PAS_9"/>
    <property type="match status" value="1"/>
</dbReference>
<reference evidence="11" key="1">
    <citation type="journal article" date="2014" name="Int. J. Syst. Evol. Microbiol.">
        <title>Complete genome of a new Firmicutes species belonging to the dominant human colonic microbiota ('Ruminococcus bicirculans') reveals two chromosomes and a selective capacity to utilize plant glucans.</title>
        <authorList>
            <consortium name="NISC Comparative Sequencing Program"/>
            <person name="Wegmann U."/>
            <person name="Louis P."/>
            <person name="Goesmann A."/>
            <person name="Henrissat B."/>
            <person name="Duncan S.H."/>
            <person name="Flint H.J."/>
        </authorList>
    </citation>
    <scope>NUCLEOTIDE SEQUENCE</scope>
    <source>
        <strain evidence="11">NBRC 107715</strain>
    </source>
</reference>
<evidence type="ECO:0000256" key="4">
    <source>
        <dbReference type="ARBA" id="ARBA00022553"/>
    </source>
</evidence>
<evidence type="ECO:0000256" key="5">
    <source>
        <dbReference type="ARBA" id="ARBA00022679"/>
    </source>
</evidence>
<dbReference type="NCBIfam" id="TIGR00229">
    <property type="entry name" value="sensory_box"/>
    <property type="match status" value="1"/>
</dbReference>
<evidence type="ECO:0000256" key="8">
    <source>
        <dbReference type="ARBA" id="ARBA00022840"/>
    </source>
</evidence>
<keyword evidence="4" id="KW-0597">Phosphoprotein</keyword>
<dbReference type="InterPro" id="IPR001610">
    <property type="entry name" value="PAC"/>
</dbReference>
<evidence type="ECO:0000256" key="2">
    <source>
        <dbReference type="ARBA" id="ARBA00012438"/>
    </source>
</evidence>
<keyword evidence="6" id="KW-0547">Nucleotide-binding</keyword>
<evidence type="ECO:0000256" key="7">
    <source>
        <dbReference type="ARBA" id="ARBA00022777"/>
    </source>
</evidence>
<dbReference type="GO" id="GO:0005524">
    <property type="term" value="F:ATP binding"/>
    <property type="evidence" value="ECO:0007669"/>
    <property type="project" value="UniProtKB-KW"/>
</dbReference>
<keyword evidence="13" id="KW-1185">Reference proteome</keyword>
<dbReference type="PROSITE" id="PS50112">
    <property type="entry name" value="PAS"/>
    <property type="match status" value="1"/>
</dbReference>
<dbReference type="InterPro" id="IPR035965">
    <property type="entry name" value="PAS-like_dom_sf"/>
</dbReference>
<evidence type="ECO:0000256" key="1">
    <source>
        <dbReference type="ARBA" id="ARBA00000085"/>
    </source>
</evidence>
<dbReference type="PANTHER" id="PTHR41523:SF8">
    <property type="entry name" value="ETHYLENE RESPONSE SENSOR PROTEIN"/>
    <property type="match status" value="1"/>
</dbReference>
<dbReference type="EMBL" id="BSPK01000046">
    <property type="protein sequence ID" value="GLS64569.1"/>
    <property type="molecule type" value="Genomic_DNA"/>
</dbReference>
<evidence type="ECO:0000256" key="6">
    <source>
        <dbReference type="ARBA" id="ARBA00022741"/>
    </source>
</evidence>
<dbReference type="SUPFAM" id="SSF55785">
    <property type="entry name" value="PYP-like sensor domain (PAS domain)"/>
    <property type="match status" value="1"/>
</dbReference>
<dbReference type="SUPFAM" id="SSF55874">
    <property type="entry name" value="ATPase domain of HSP90 chaperone/DNA topoisomerase II/histidine kinase"/>
    <property type="match status" value="1"/>
</dbReference>
<dbReference type="AlphaFoldDB" id="A0A512JCN6"/>
<evidence type="ECO:0000313" key="11">
    <source>
        <dbReference type="EMBL" id="GLS64569.1"/>
    </source>
</evidence>
<gene>
    <name evidence="11" type="ORF">GCM10007888_29500</name>
    <name evidence="10" type="ORF">MOX02_57170</name>
</gene>
<keyword evidence="5" id="KW-0808">Transferase</keyword>
<dbReference type="EC" id="2.7.13.3" evidence="2"/>
<feature type="domain" description="PAS" evidence="9">
    <location>
        <begin position="51"/>
        <end position="73"/>
    </location>
</feature>
<dbReference type="InterPro" id="IPR036890">
    <property type="entry name" value="HATPase_C_sf"/>
</dbReference>
<dbReference type="Gene3D" id="3.30.565.10">
    <property type="entry name" value="Histidine kinase-like ATPase, C-terminal domain"/>
    <property type="match status" value="1"/>
</dbReference>
<dbReference type="Proteomes" id="UP000321960">
    <property type="component" value="Unassembled WGS sequence"/>
</dbReference>
<keyword evidence="8" id="KW-0067">ATP-binding</keyword>
<dbReference type="SMART" id="SM00086">
    <property type="entry name" value="PAC"/>
    <property type="match status" value="1"/>
</dbReference>
<proteinExistence type="predicted"/>
<dbReference type="GO" id="GO:0004673">
    <property type="term" value="F:protein histidine kinase activity"/>
    <property type="evidence" value="ECO:0007669"/>
    <property type="project" value="UniProtKB-EC"/>
</dbReference>
<dbReference type="SMART" id="SM00911">
    <property type="entry name" value="HWE_HK"/>
    <property type="match status" value="1"/>
</dbReference>
<protein>
    <recommendedName>
        <fullName evidence="3">Blue-light-activated histidine kinase</fullName>
        <ecNumber evidence="2">2.7.13.3</ecNumber>
    </recommendedName>
</protein>
<dbReference type="RefSeq" id="WP_170268032.1">
    <property type="nucleotide sequence ID" value="NZ_BJZU01000173.1"/>
</dbReference>
<sequence>MISPTADMLQNDTPAPVGAGGPTGLFRTALDGIGEAVIITGSQLERPGPFIEYVNPAFTRMTGYTAEEAVGQTPRILQGPLTDRAVLGHLRADLETREAFQGTAINYRKDGSTFTMHWHITPLRNEAGNLTHWVALQREIQPGDPLHEAPSERVARVREIMDQAVAGLAHTIGAPADLSQLMNQLAQTSRELQRQVRTTLGLVRSIARRTAETHDTAAEYAAHLDSRIDALQRLKSASLQSPPTGIDLEWLVADELQAFEMEMPDRVRISGPPINLLPQAAEMLGLAIHELTTNALKFGALSERGGSVSVRWRLRFSERVPCLVFRWAEREVPEAVSPPSHTGFGLRLLEQILPADLNACSKVRFVQSGLVCRIDLPLSSQVLQIA</sequence>
<dbReference type="InterPro" id="IPR011102">
    <property type="entry name" value="Sig_transdc_His_kinase_HWE"/>
</dbReference>
<name>A0A512JCN6_9HYPH</name>
<dbReference type="Gene3D" id="3.30.450.20">
    <property type="entry name" value="PAS domain"/>
    <property type="match status" value="1"/>
</dbReference>
<evidence type="ECO:0000256" key="3">
    <source>
        <dbReference type="ARBA" id="ARBA00021740"/>
    </source>
</evidence>
<keyword evidence="7" id="KW-0418">Kinase</keyword>
<evidence type="ECO:0000313" key="12">
    <source>
        <dbReference type="Proteomes" id="UP000321960"/>
    </source>
</evidence>
<dbReference type="EMBL" id="BJZU01000173">
    <property type="protein sequence ID" value="GEP07679.1"/>
    <property type="molecule type" value="Genomic_DNA"/>
</dbReference>
<reference evidence="10 12" key="3">
    <citation type="submission" date="2019-07" db="EMBL/GenBank/DDBJ databases">
        <title>Whole genome shotgun sequence of Methylobacterium oxalidis NBRC 107715.</title>
        <authorList>
            <person name="Hosoyama A."/>
            <person name="Uohara A."/>
            <person name="Ohji S."/>
            <person name="Ichikawa N."/>
        </authorList>
    </citation>
    <scope>NUCLEOTIDE SEQUENCE [LARGE SCALE GENOMIC DNA]</scope>
    <source>
        <strain evidence="10 12">NBRC 107715</strain>
    </source>
</reference>
<reference evidence="13" key="2">
    <citation type="journal article" date="2019" name="Int. J. Syst. Evol. Microbiol.">
        <title>The Global Catalogue of Microorganisms (GCM) 10K type strain sequencing project: providing services to taxonomists for standard genome sequencing and annotation.</title>
        <authorList>
            <consortium name="The Broad Institute Genomics Platform"/>
            <consortium name="The Broad Institute Genome Sequencing Center for Infectious Disease"/>
            <person name="Wu L."/>
            <person name="Ma J."/>
        </authorList>
    </citation>
    <scope>NUCLEOTIDE SEQUENCE [LARGE SCALE GENOMIC DNA]</scope>
    <source>
        <strain evidence="13">NBRC 107715</strain>
    </source>
</reference>
<comment type="caution">
    <text evidence="10">The sequence shown here is derived from an EMBL/GenBank/DDBJ whole genome shotgun (WGS) entry which is preliminary data.</text>
</comment>
<reference evidence="11" key="4">
    <citation type="submission" date="2023-01" db="EMBL/GenBank/DDBJ databases">
        <title>Draft genome sequence of Methylobacterium oxalidis strain NBRC 107715.</title>
        <authorList>
            <person name="Sun Q."/>
            <person name="Mori K."/>
        </authorList>
    </citation>
    <scope>NUCLEOTIDE SEQUENCE</scope>
    <source>
        <strain evidence="11">NBRC 107715</strain>
    </source>
</reference>
<dbReference type="PANTHER" id="PTHR41523">
    <property type="entry name" value="TWO-COMPONENT SYSTEM SENSOR PROTEIN"/>
    <property type="match status" value="1"/>
</dbReference>
<dbReference type="Pfam" id="PF07536">
    <property type="entry name" value="HWE_HK"/>
    <property type="match status" value="1"/>
</dbReference>
<organism evidence="10 12">
    <name type="scientific">Methylobacterium oxalidis</name>
    <dbReference type="NCBI Taxonomy" id="944322"/>
    <lineage>
        <taxon>Bacteria</taxon>
        <taxon>Pseudomonadati</taxon>
        <taxon>Pseudomonadota</taxon>
        <taxon>Alphaproteobacteria</taxon>
        <taxon>Hyphomicrobiales</taxon>
        <taxon>Methylobacteriaceae</taxon>
        <taxon>Methylobacterium</taxon>
    </lineage>
</organism>